<evidence type="ECO:0000313" key="2">
    <source>
        <dbReference type="Proteomes" id="UP000436522"/>
    </source>
</evidence>
<organism evidence="1 2">
    <name type="scientific">Roseobacter cerasinus</name>
    <dbReference type="NCBI Taxonomy" id="2602289"/>
    <lineage>
        <taxon>Bacteria</taxon>
        <taxon>Pseudomonadati</taxon>
        <taxon>Pseudomonadota</taxon>
        <taxon>Alphaproteobacteria</taxon>
        <taxon>Rhodobacterales</taxon>
        <taxon>Roseobacteraceae</taxon>
        <taxon>Roseobacter</taxon>
    </lineage>
</organism>
<proteinExistence type="predicted"/>
<dbReference type="EMBL" id="BLIV01000005">
    <property type="protein sequence ID" value="GFE50919.1"/>
    <property type="molecule type" value="Genomic_DNA"/>
</dbReference>
<keyword evidence="2" id="KW-1185">Reference proteome</keyword>
<comment type="caution">
    <text evidence="1">The sequence shown here is derived from an EMBL/GenBank/DDBJ whole genome shotgun (WGS) entry which is preliminary data.</text>
</comment>
<dbReference type="AlphaFoldDB" id="A0A640VSC7"/>
<sequence>MTGALHPLARSLPVAVVLGDAIVVLCPRRRVRLNALTAALADAPFADPLHNRARPAPRKAGYAMKEALQDQMRERAAMASRFDADAVVGVCDIYPGRSPRDCQGDRRKIERKYLLSRCKSNRILDGRERYDTRRQHSGSNLPGRWVQEQGMSWKDQHSRLVETKIQRKAARCYGEYCEIAQLLWSVNFETGSKLKTKLH</sequence>
<evidence type="ECO:0000313" key="1">
    <source>
        <dbReference type="EMBL" id="GFE50919.1"/>
    </source>
</evidence>
<gene>
    <name evidence="1" type="ORF">So717_26720</name>
</gene>
<reference evidence="1 2" key="1">
    <citation type="submission" date="2019-12" db="EMBL/GenBank/DDBJ databases">
        <title>Roseobacter cerasinus sp. nov., isolated from seawater around aquaculture.</title>
        <authorList>
            <person name="Muramatsu S."/>
            <person name="Takabe Y."/>
            <person name="Mori K."/>
            <person name="Takaichi S."/>
            <person name="Hanada S."/>
        </authorList>
    </citation>
    <scope>NUCLEOTIDE SEQUENCE [LARGE SCALE GENOMIC DNA]</scope>
    <source>
        <strain evidence="1 2">AI77</strain>
    </source>
</reference>
<name>A0A640VSC7_9RHOB</name>
<accession>A0A640VSC7</accession>
<protein>
    <submittedName>
        <fullName evidence="1">Uncharacterized protein</fullName>
    </submittedName>
</protein>
<dbReference type="RefSeq" id="WP_159978154.1">
    <property type="nucleotide sequence ID" value="NZ_BLIV01000005.1"/>
</dbReference>
<dbReference type="Proteomes" id="UP000436522">
    <property type="component" value="Unassembled WGS sequence"/>
</dbReference>